<gene>
    <name evidence="9" type="ORF">JR050_13710</name>
</gene>
<keyword evidence="4 7" id="KW-0812">Transmembrane</keyword>
<dbReference type="EMBL" id="JAFELM010000034">
    <property type="protein sequence ID" value="MBM6618722.1"/>
    <property type="molecule type" value="Genomic_DNA"/>
</dbReference>
<evidence type="ECO:0000259" key="8">
    <source>
        <dbReference type="PROSITE" id="PS50850"/>
    </source>
</evidence>
<dbReference type="SUPFAM" id="SSF103473">
    <property type="entry name" value="MFS general substrate transporter"/>
    <property type="match status" value="1"/>
</dbReference>
<feature type="transmembrane region" description="Helical" evidence="7">
    <location>
        <begin position="268"/>
        <end position="285"/>
    </location>
</feature>
<feature type="transmembrane region" description="Helical" evidence="7">
    <location>
        <begin position="68"/>
        <end position="87"/>
    </location>
</feature>
<dbReference type="Gene3D" id="1.20.1250.20">
    <property type="entry name" value="MFS general substrate transporter like domains"/>
    <property type="match status" value="2"/>
</dbReference>
<evidence type="ECO:0000256" key="6">
    <source>
        <dbReference type="ARBA" id="ARBA00023136"/>
    </source>
</evidence>
<keyword evidence="2" id="KW-0813">Transport</keyword>
<evidence type="ECO:0000256" key="3">
    <source>
        <dbReference type="ARBA" id="ARBA00022475"/>
    </source>
</evidence>
<feature type="transmembrane region" description="Helical" evidence="7">
    <location>
        <begin position="362"/>
        <end position="380"/>
    </location>
</feature>
<protein>
    <submittedName>
        <fullName evidence="9">MFS transporter</fullName>
    </submittedName>
</protein>
<dbReference type="PANTHER" id="PTHR43414:SF3">
    <property type="entry name" value="LMO2377 PROTEIN"/>
    <property type="match status" value="1"/>
</dbReference>
<reference evidence="9 10" key="1">
    <citation type="submission" date="2021-02" db="EMBL/GenBank/DDBJ databases">
        <title>Bacillus sp. RD4P76, an endophyte from a halophyte.</title>
        <authorList>
            <person name="Sun J.-Q."/>
        </authorList>
    </citation>
    <scope>NUCLEOTIDE SEQUENCE [LARGE SCALE GENOMIC DNA]</scope>
    <source>
        <strain evidence="9 10">RD4P76</strain>
    </source>
</reference>
<dbReference type="PANTHER" id="PTHR43414">
    <property type="entry name" value="MULTIDRUG RESISTANCE PROTEIN MDTG"/>
    <property type="match status" value="1"/>
</dbReference>
<evidence type="ECO:0000256" key="2">
    <source>
        <dbReference type="ARBA" id="ARBA00022448"/>
    </source>
</evidence>
<evidence type="ECO:0000313" key="9">
    <source>
        <dbReference type="EMBL" id="MBM6618722.1"/>
    </source>
</evidence>
<evidence type="ECO:0000256" key="7">
    <source>
        <dbReference type="SAM" id="Phobius"/>
    </source>
</evidence>
<name>A0ABS2DJQ2_9BACI</name>
<feature type="transmembrane region" description="Helical" evidence="7">
    <location>
        <begin position="37"/>
        <end position="56"/>
    </location>
</feature>
<evidence type="ECO:0000313" key="10">
    <source>
        <dbReference type="Proteomes" id="UP001518925"/>
    </source>
</evidence>
<dbReference type="PRINTS" id="PR01035">
    <property type="entry name" value="TCRTETA"/>
</dbReference>
<dbReference type="InterPro" id="IPR001958">
    <property type="entry name" value="Tet-R_TetA/multi-R_MdtG-like"/>
</dbReference>
<dbReference type="InterPro" id="IPR036259">
    <property type="entry name" value="MFS_trans_sf"/>
</dbReference>
<feature type="transmembrane region" description="Helical" evidence="7">
    <location>
        <begin position="7"/>
        <end position="25"/>
    </location>
</feature>
<comment type="subcellular location">
    <subcellularLocation>
        <location evidence="1">Cell membrane</location>
        <topology evidence="1">Multi-pass membrane protein</topology>
    </subcellularLocation>
</comment>
<dbReference type="InterPro" id="IPR020846">
    <property type="entry name" value="MFS_dom"/>
</dbReference>
<accession>A0ABS2DJQ2</accession>
<keyword evidence="6 7" id="KW-0472">Membrane</keyword>
<dbReference type="Pfam" id="PF07690">
    <property type="entry name" value="MFS_1"/>
    <property type="match status" value="1"/>
</dbReference>
<proteinExistence type="predicted"/>
<organism evidence="9 10">
    <name type="scientific">Bacillus suaedaesalsae</name>
    <dbReference type="NCBI Taxonomy" id="2810349"/>
    <lineage>
        <taxon>Bacteria</taxon>
        <taxon>Bacillati</taxon>
        <taxon>Bacillota</taxon>
        <taxon>Bacilli</taxon>
        <taxon>Bacillales</taxon>
        <taxon>Bacillaceae</taxon>
        <taxon>Bacillus</taxon>
    </lineage>
</organism>
<feature type="transmembrane region" description="Helical" evidence="7">
    <location>
        <begin position="339"/>
        <end position="356"/>
    </location>
</feature>
<dbReference type="InterPro" id="IPR011701">
    <property type="entry name" value="MFS"/>
</dbReference>
<comment type="caution">
    <text evidence="9">The sequence shown here is derived from an EMBL/GenBank/DDBJ whole genome shotgun (WGS) entry which is preliminary data.</text>
</comment>
<keyword evidence="3" id="KW-1003">Cell membrane</keyword>
<feature type="transmembrane region" description="Helical" evidence="7">
    <location>
        <begin position="297"/>
        <end position="318"/>
    </location>
</feature>
<feature type="transmembrane region" description="Helical" evidence="7">
    <location>
        <begin position="126"/>
        <end position="147"/>
    </location>
</feature>
<dbReference type="PROSITE" id="PS50850">
    <property type="entry name" value="MFS"/>
    <property type="match status" value="1"/>
</dbReference>
<dbReference type="Proteomes" id="UP001518925">
    <property type="component" value="Unassembled WGS sequence"/>
</dbReference>
<feature type="transmembrane region" description="Helical" evidence="7">
    <location>
        <begin position="153"/>
        <end position="174"/>
    </location>
</feature>
<feature type="transmembrane region" description="Helical" evidence="7">
    <location>
        <begin position="93"/>
        <end position="114"/>
    </location>
</feature>
<evidence type="ECO:0000256" key="1">
    <source>
        <dbReference type="ARBA" id="ARBA00004651"/>
    </source>
</evidence>
<feature type="transmembrane region" description="Helical" evidence="7">
    <location>
        <begin position="234"/>
        <end position="256"/>
    </location>
</feature>
<feature type="domain" description="Major facilitator superfamily (MFS) profile" evidence="8">
    <location>
        <begin position="1"/>
        <end position="384"/>
    </location>
</feature>
<sequence>MWTANFFVAASATMILPFLSIYIETFGNFSSDFVQRWSGFVFSITFLTALFFSPIWGRISDRYGYKKILMITGFGISISIFLMGFAQSVEQLFFLRMFMGIVTGFIPTSIAFISSQTPKETVGKTLATLQTGTVSGGLLGPLIGGLIVDVVGFEYTFIVTSLFIAGAALLVTLFVKEEKKTAIQLKKTFTRKDVFSQIMSSPLLIMSMVLSFLIQTANFSIQPILALYVKELNAGTTVALLSGLAFSVTGLGNLLATRRWGNLGDRIGYEKVVLLLLVLSATFFIPQAFVSSLWQLVILRFFLGMSLGGIIPCMTAFIRMQAPQAMQGEVLGYNVSFRFLGNVIGPSLGGILASLFGISSVFLITGLLFIVAALLLWTIMKKAPNDKRESLTA</sequence>
<evidence type="ECO:0000256" key="5">
    <source>
        <dbReference type="ARBA" id="ARBA00022989"/>
    </source>
</evidence>
<evidence type="ECO:0000256" key="4">
    <source>
        <dbReference type="ARBA" id="ARBA00022692"/>
    </source>
</evidence>
<keyword evidence="5 7" id="KW-1133">Transmembrane helix</keyword>
<feature type="transmembrane region" description="Helical" evidence="7">
    <location>
        <begin position="194"/>
        <end position="214"/>
    </location>
</feature>
<keyword evidence="10" id="KW-1185">Reference proteome</keyword>